<comment type="caution">
    <text evidence="1">The sequence shown here is derived from an EMBL/GenBank/DDBJ whole genome shotgun (WGS) entry which is preliminary data.</text>
</comment>
<name>A0A7Y9FMP4_9SPHN</name>
<dbReference type="EMBL" id="JACCBY010000002">
    <property type="protein sequence ID" value="NYD90069.1"/>
    <property type="molecule type" value="Genomic_DNA"/>
</dbReference>
<proteinExistence type="predicted"/>
<protein>
    <submittedName>
        <fullName evidence="1">Uncharacterized protein</fullName>
    </submittedName>
</protein>
<accession>A0A7Y9FMP4</accession>
<evidence type="ECO:0000313" key="1">
    <source>
        <dbReference type="EMBL" id="NYD90069.1"/>
    </source>
</evidence>
<reference evidence="1 2" key="2">
    <citation type="submission" date="2020-08" db="EMBL/GenBank/DDBJ databases">
        <title>The Agave Microbiome: Exploring the role of microbial communities in plant adaptations to desert environments.</title>
        <authorList>
            <person name="Partida-Martinez L.P."/>
        </authorList>
    </citation>
    <scope>NUCLEOTIDE SEQUENCE [LARGE SCALE GENOMIC DNA]</scope>
    <source>
        <strain evidence="1 2">AS2.3</strain>
    </source>
</reference>
<keyword evidence="2" id="KW-1185">Reference proteome</keyword>
<dbReference type="RefSeq" id="WP_179508536.1">
    <property type="nucleotide sequence ID" value="NZ_JACCBY010000002.1"/>
</dbReference>
<sequence length="58" mass="5900">MAAVIRGTDRSPVAAAQDGEDEAMIGTLANCIPPSMRRPSSIAPAAPFRVPALLPIGA</sequence>
<dbReference type="Proteomes" id="UP000517753">
    <property type="component" value="Unassembled WGS sequence"/>
</dbReference>
<evidence type="ECO:0000313" key="2">
    <source>
        <dbReference type="Proteomes" id="UP000517753"/>
    </source>
</evidence>
<reference evidence="1 2" key="1">
    <citation type="submission" date="2020-07" db="EMBL/GenBank/DDBJ databases">
        <authorList>
            <person name="Partida-Martinez L."/>
            <person name="Huntemann M."/>
            <person name="Clum A."/>
            <person name="Wang J."/>
            <person name="Palaniappan K."/>
            <person name="Ritter S."/>
            <person name="Chen I.-M."/>
            <person name="Stamatis D."/>
            <person name="Reddy T."/>
            <person name="O'Malley R."/>
            <person name="Daum C."/>
            <person name="Shapiro N."/>
            <person name="Ivanova N."/>
            <person name="Kyrpides N."/>
            <person name="Woyke T."/>
        </authorList>
    </citation>
    <scope>NUCLEOTIDE SEQUENCE [LARGE SCALE GENOMIC DNA]</scope>
    <source>
        <strain evidence="1 2">AS2.3</strain>
    </source>
</reference>
<gene>
    <name evidence="1" type="ORF">HD841_001849</name>
</gene>
<organism evidence="1 2">
    <name type="scientific">Sphingomonas melonis</name>
    <dbReference type="NCBI Taxonomy" id="152682"/>
    <lineage>
        <taxon>Bacteria</taxon>
        <taxon>Pseudomonadati</taxon>
        <taxon>Pseudomonadota</taxon>
        <taxon>Alphaproteobacteria</taxon>
        <taxon>Sphingomonadales</taxon>
        <taxon>Sphingomonadaceae</taxon>
        <taxon>Sphingomonas</taxon>
    </lineage>
</organism>
<dbReference type="AlphaFoldDB" id="A0A7Y9FMP4"/>